<dbReference type="RefSeq" id="WP_229537179.1">
    <property type="nucleotide sequence ID" value="NZ_JAJHJB010000058.1"/>
</dbReference>
<dbReference type="EMBL" id="JAJHJB010000058">
    <property type="protein sequence ID" value="MCC5468321.1"/>
    <property type="molecule type" value="Genomic_DNA"/>
</dbReference>
<keyword evidence="3" id="KW-1185">Reference proteome</keyword>
<dbReference type="InterPro" id="IPR036873">
    <property type="entry name" value="Rhodanese-like_dom_sf"/>
</dbReference>
<name>A0ABS8HYR5_9FIRM</name>
<accession>A0ABS8HYR5</accession>
<dbReference type="Gene3D" id="3.40.250.10">
    <property type="entry name" value="Rhodanese-like domain"/>
    <property type="match status" value="1"/>
</dbReference>
<dbReference type="PANTHER" id="PTHR43031">
    <property type="entry name" value="FAD-DEPENDENT OXIDOREDUCTASE"/>
    <property type="match status" value="1"/>
</dbReference>
<organism evidence="2 3">
    <name type="scientific">Pelosinus baikalensis</name>
    <dbReference type="NCBI Taxonomy" id="2892015"/>
    <lineage>
        <taxon>Bacteria</taxon>
        <taxon>Bacillati</taxon>
        <taxon>Bacillota</taxon>
        <taxon>Negativicutes</taxon>
        <taxon>Selenomonadales</taxon>
        <taxon>Sporomusaceae</taxon>
        <taxon>Pelosinus</taxon>
    </lineage>
</organism>
<reference evidence="2" key="1">
    <citation type="submission" date="2021-11" db="EMBL/GenBank/DDBJ databases">
        <title>Description of a new species Pelosinus isolated from the bottom sediments of Lake Baikal.</title>
        <authorList>
            <person name="Zakharyuk A."/>
        </authorList>
    </citation>
    <scope>NUCLEOTIDE SEQUENCE</scope>
    <source>
        <strain evidence="2">Bkl1</strain>
    </source>
</reference>
<dbReference type="InterPro" id="IPR050229">
    <property type="entry name" value="GlpE_sulfurtransferase"/>
</dbReference>
<dbReference type="PANTHER" id="PTHR43031:SF17">
    <property type="entry name" value="SULFURTRANSFERASE YTWF-RELATED"/>
    <property type="match status" value="1"/>
</dbReference>
<dbReference type="Proteomes" id="UP001165492">
    <property type="component" value="Unassembled WGS sequence"/>
</dbReference>
<dbReference type="PROSITE" id="PS50206">
    <property type="entry name" value="RHODANESE_3"/>
    <property type="match status" value="1"/>
</dbReference>
<feature type="domain" description="Rhodanese" evidence="1">
    <location>
        <begin position="118"/>
        <end position="201"/>
    </location>
</feature>
<evidence type="ECO:0000313" key="3">
    <source>
        <dbReference type="Proteomes" id="UP001165492"/>
    </source>
</evidence>
<dbReference type="InterPro" id="IPR001763">
    <property type="entry name" value="Rhodanese-like_dom"/>
</dbReference>
<evidence type="ECO:0000259" key="1">
    <source>
        <dbReference type="PROSITE" id="PS50206"/>
    </source>
</evidence>
<dbReference type="SMART" id="SM00450">
    <property type="entry name" value="RHOD"/>
    <property type="match status" value="1"/>
</dbReference>
<sequence>MENKNHDICSVCHSETHGTTYEMETGNHICGDCIQTGYIVYLQQKRSNEWWALSVFRTKSEAEAAAKDVMNFPFIIGYTIEEAVYGQKSRQNSSRNSKIQSISANELRKKIETGDLSFQIIDVRADKELEKGSIPGAVHITIEELPHKMITLSKDKEHIIVCSHGLRARYIAEFLEDNGYKAKILTSGMMGWNGFGFVVSAMDTVVSIIKIFNNKKEGSNTL</sequence>
<gene>
    <name evidence="2" type="ORF">LMF89_23575</name>
</gene>
<protein>
    <submittedName>
        <fullName evidence="2">Rhodanese-like domain-containing protein</fullName>
    </submittedName>
</protein>
<evidence type="ECO:0000313" key="2">
    <source>
        <dbReference type="EMBL" id="MCC5468321.1"/>
    </source>
</evidence>
<dbReference type="CDD" id="cd00158">
    <property type="entry name" value="RHOD"/>
    <property type="match status" value="1"/>
</dbReference>
<dbReference type="Pfam" id="PF00581">
    <property type="entry name" value="Rhodanese"/>
    <property type="match status" value="1"/>
</dbReference>
<comment type="caution">
    <text evidence="2">The sequence shown here is derived from an EMBL/GenBank/DDBJ whole genome shotgun (WGS) entry which is preliminary data.</text>
</comment>
<proteinExistence type="predicted"/>
<dbReference type="SUPFAM" id="SSF52821">
    <property type="entry name" value="Rhodanese/Cell cycle control phosphatase"/>
    <property type="match status" value="1"/>
</dbReference>